<feature type="transmembrane region" description="Helical" evidence="27">
    <location>
        <begin position="168"/>
        <end position="186"/>
    </location>
</feature>
<comment type="catalytic activity">
    <reaction evidence="14">
        <text>L-alpha-aminoacyl-L-lysine(out) = L-alpha-aminoacyl-L-lysine(in)</text>
        <dbReference type="Rhea" id="RHEA:79383"/>
        <dbReference type="ChEBI" id="CHEBI:229966"/>
    </reaction>
</comment>
<evidence type="ECO:0000256" key="2">
    <source>
        <dbReference type="ARBA" id="ARBA00004651"/>
    </source>
</evidence>
<comment type="caution">
    <text evidence="29">The sequence shown here is derived from an EMBL/GenBank/DDBJ whole genome shotgun (WGS) entry which is preliminary data.</text>
</comment>
<sequence length="465" mass="49255">MSSRGHGRAWFVWGVGVFAYLIAITARTSFGVAGLEATARFEATASALSAFTVLQLLVYAGLQIPVGVLVDRFGPRLMIASGAVLMCLGQVQLAAATSVPAGIVGRVLVGAGDAMTFIAVLRLLPAWFPASRVPILTQLTGQLGQLGQLISVIPFALVLHAFGWSPAFLGVAGLSLLAFVLAAALLRNQPAGEPDARMAQGLRETATAVSKAWKQPGTRLGMWSHFTTQFSGTVFILTWGYPFLASAQGVDPAVVTLLMSLFVVVGIICGPLLGGWVGRHPLRRSTMVLLIAAAIAVVWLATLLYPGRSPLWLLLVLVLVLALGGPASMIGFDFARTYNPSHRMGTATGIVNIGGFCASLLTMYIVGLVLDLLNNSGFSGGDLYSLDSFRIAFSVQFIVLAVGACGVVSCRRAVRKQMALEGVRLPPLRAVLSDNRRRRRQYRAELRGSRGRDGSSGSDEGKSTD</sequence>
<comment type="catalytic activity">
    <reaction evidence="10">
        <text>L-histidyl-glycine(out) = L-histidyl-glycine(in)</text>
        <dbReference type="Rhea" id="RHEA:79395"/>
        <dbReference type="ChEBI" id="CHEBI:229957"/>
    </reaction>
</comment>
<evidence type="ECO:0000256" key="11">
    <source>
        <dbReference type="ARBA" id="ARBA00044881"/>
    </source>
</evidence>
<feature type="transmembrane region" description="Helical" evidence="27">
    <location>
        <begin position="389"/>
        <end position="410"/>
    </location>
</feature>
<evidence type="ECO:0000256" key="4">
    <source>
        <dbReference type="ARBA" id="ARBA00022448"/>
    </source>
</evidence>
<comment type="catalytic activity">
    <reaction evidence="13">
        <text>L-lysyl-L-alpha-amino acid(out) = L-lysyl-L-alpha-amino acid(in)</text>
        <dbReference type="Rhea" id="RHEA:79387"/>
        <dbReference type="ChEBI" id="CHEBI:229965"/>
    </reaction>
</comment>
<keyword evidence="5 27" id="KW-0812">Transmembrane</keyword>
<evidence type="ECO:0000256" key="17">
    <source>
        <dbReference type="ARBA" id="ARBA00044900"/>
    </source>
</evidence>
<comment type="catalytic activity">
    <reaction evidence="17">
        <text>L-lysyl-L-lysine(out) = L-lysyl-L-lysine(in)</text>
        <dbReference type="Rhea" id="RHEA:79403"/>
        <dbReference type="ChEBI" id="CHEBI:229956"/>
    </reaction>
</comment>
<evidence type="ECO:0000256" key="24">
    <source>
        <dbReference type="ARBA" id="ARBA00045709"/>
    </source>
</evidence>
<evidence type="ECO:0000256" key="3">
    <source>
        <dbReference type="ARBA" id="ARBA00008335"/>
    </source>
</evidence>
<feature type="transmembrane region" description="Helical" evidence="27">
    <location>
        <begin position="220"/>
        <end position="241"/>
    </location>
</feature>
<evidence type="ECO:0000313" key="29">
    <source>
        <dbReference type="EMBL" id="MBG0741632.1"/>
    </source>
</evidence>
<keyword evidence="7 27" id="KW-0472">Membrane</keyword>
<dbReference type="PROSITE" id="PS50850">
    <property type="entry name" value="MFS"/>
    <property type="match status" value="1"/>
</dbReference>
<feature type="transmembrane region" description="Helical" evidence="27">
    <location>
        <begin position="145"/>
        <end position="162"/>
    </location>
</feature>
<comment type="catalytic activity">
    <reaction evidence="20">
        <text>L-alanyl-L-lysine(out) = L-alanyl-L-lysine(in)</text>
        <dbReference type="Rhea" id="RHEA:79415"/>
        <dbReference type="ChEBI" id="CHEBI:192470"/>
    </reaction>
</comment>
<evidence type="ECO:0000256" key="14">
    <source>
        <dbReference type="ARBA" id="ARBA00044893"/>
    </source>
</evidence>
<feature type="transmembrane region" description="Helical" evidence="27">
    <location>
        <begin position="286"/>
        <end position="305"/>
    </location>
</feature>
<comment type="similarity">
    <text evidence="3">Belongs to the major facilitator superfamily.</text>
</comment>
<evidence type="ECO:0000256" key="7">
    <source>
        <dbReference type="ARBA" id="ARBA00023136"/>
    </source>
</evidence>
<evidence type="ECO:0000256" key="26">
    <source>
        <dbReference type="SAM" id="MobiDB-lite"/>
    </source>
</evidence>
<comment type="catalytic activity">
    <reaction evidence="11">
        <text>L-alpha-aminoacyl-L-arginine(out) = L-alpha-aminoacyl-L-arginine(in)</text>
        <dbReference type="Rhea" id="RHEA:79367"/>
        <dbReference type="ChEBI" id="CHEBI:229968"/>
    </reaction>
</comment>
<dbReference type="RefSeq" id="WP_196398590.1">
    <property type="nucleotide sequence ID" value="NZ_JADNYM010000035.1"/>
</dbReference>
<dbReference type="Proteomes" id="UP000655366">
    <property type="component" value="Unassembled WGS sequence"/>
</dbReference>
<dbReference type="PANTHER" id="PTHR23512:SF3">
    <property type="entry name" value="MAJOR FACILITATOR SUPERFAMILY DOMAIN-CONTAINING PROTEIN 1"/>
    <property type="match status" value="1"/>
</dbReference>
<protein>
    <recommendedName>
        <fullName evidence="22">Lysosomal dipeptide transporter MFSD1</fullName>
    </recommendedName>
    <alternativeName>
        <fullName evidence="23">Major facilitator superfamily domain-containing protein 1</fullName>
    </alternativeName>
</protein>
<dbReference type="CDD" id="cd06174">
    <property type="entry name" value="MFS"/>
    <property type="match status" value="1"/>
</dbReference>
<evidence type="ECO:0000256" key="18">
    <source>
        <dbReference type="ARBA" id="ARBA00044903"/>
    </source>
</evidence>
<comment type="catalytic activity">
    <reaction evidence="21">
        <text>L-lysyl-glycine(out) = L-lysyl-glycine(in)</text>
        <dbReference type="Rhea" id="RHEA:79407"/>
        <dbReference type="ChEBI" id="CHEBI:191202"/>
    </reaction>
</comment>
<reference evidence="29 30" key="1">
    <citation type="submission" date="2020-11" db="EMBL/GenBank/DDBJ databases">
        <title>Arthrobacter antarcticus sp. nov., isolated from Antarctic Soil.</title>
        <authorList>
            <person name="Li J."/>
        </authorList>
    </citation>
    <scope>NUCLEOTIDE SEQUENCE [LARGE SCALE GENOMIC DNA]</scope>
    <source>
        <strain evidence="29 30">Z1-20</strain>
    </source>
</reference>
<comment type="function">
    <text evidence="24">Lysosomal dipeptide uniporter that selectively exports lysine, arginine or histidine-containing dipeptides with a net positive charge from the lysosome lumen into the cytosol. Could play a role in a specific type of protein O-glycosylation indirectly regulating macrophages migration and tissue invasion. Also essential for liver homeostasis.</text>
</comment>
<dbReference type="InterPro" id="IPR036259">
    <property type="entry name" value="MFS_trans_sf"/>
</dbReference>
<comment type="subcellular location">
    <subcellularLocation>
        <location evidence="2">Cell membrane</location>
        <topology evidence="2">Multi-pass membrane protein</topology>
    </subcellularLocation>
    <subcellularLocation>
        <location evidence="1">Lysosome membrane</location>
        <topology evidence="1">Multi-pass membrane protein</topology>
    </subcellularLocation>
</comment>
<organism evidence="29 30">
    <name type="scientific">Arthrobacter terrae</name>
    <dbReference type="NCBI Taxonomy" id="2935737"/>
    <lineage>
        <taxon>Bacteria</taxon>
        <taxon>Bacillati</taxon>
        <taxon>Actinomycetota</taxon>
        <taxon>Actinomycetes</taxon>
        <taxon>Micrococcales</taxon>
        <taxon>Micrococcaceae</taxon>
        <taxon>Arthrobacter</taxon>
    </lineage>
</organism>
<feature type="transmembrane region" description="Helical" evidence="27">
    <location>
        <begin position="77"/>
        <end position="97"/>
    </location>
</feature>
<comment type="catalytic activity">
    <reaction evidence="15">
        <text>L-aspartyl-L-lysine(out) = L-aspartyl-L-lysine(in)</text>
        <dbReference type="Rhea" id="RHEA:79411"/>
        <dbReference type="ChEBI" id="CHEBI:229953"/>
    </reaction>
</comment>
<comment type="catalytic activity">
    <reaction evidence="19">
        <text>L-histidyl-L-alpha-amino acid(out) = L-histidyl-L-alpha-amino acid(in)</text>
        <dbReference type="Rhea" id="RHEA:79379"/>
        <dbReference type="ChEBI" id="CHEBI:229964"/>
    </reaction>
</comment>
<keyword evidence="30" id="KW-1185">Reference proteome</keyword>
<evidence type="ECO:0000256" key="6">
    <source>
        <dbReference type="ARBA" id="ARBA00022989"/>
    </source>
</evidence>
<comment type="subunit">
    <text evidence="25">Homodimer. Interacts with lysosomal protein GLMP (via lumenal domain); the interaction starts while both proteins are still in the endoplasmic reticulum and is required for stabilization of MFSD1 in lysosomes but has no direct effect on its targeting to lysosomes or transporter activity.</text>
</comment>
<comment type="catalytic activity">
    <reaction evidence="18">
        <text>L-arginyl-glycine(out) = L-arginyl-glycine(in)</text>
        <dbReference type="Rhea" id="RHEA:79391"/>
        <dbReference type="ChEBI" id="CHEBI:229955"/>
    </reaction>
</comment>
<dbReference type="GO" id="GO:0005765">
    <property type="term" value="C:lysosomal membrane"/>
    <property type="evidence" value="ECO:0007669"/>
    <property type="project" value="UniProtKB-SubCell"/>
</dbReference>
<evidence type="ECO:0000313" key="30">
    <source>
        <dbReference type="Proteomes" id="UP000655366"/>
    </source>
</evidence>
<accession>A0A931CRE9</accession>
<evidence type="ECO:0000256" key="15">
    <source>
        <dbReference type="ARBA" id="ARBA00044898"/>
    </source>
</evidence>
<evidence type="ECO:0000256" key="19">
    <source>
        <dbReference type="ARBA" id="ARBA00044912"/>
    </source>
</evidence>
<keyword evidence="8" id="KW-0458">Lysosome</keyword>
<dbReference type="SUPFAM" id="SSF103473">
    <property type="entry name" value="MFS general substrate transporter"/>
    <property type="match status" value="1"/>
</dbReference>
<feature type="transmembrane region" description="Helical" evidence="27">
    <location>
        <begin position="347"/>
        <end position="369"/>
    </location>
</feature>
<dbReference type="InterPro" id="IPR052187">
    <property type="entry name" value="MFSD1"/>
</dbReference>
<feature type="transmembrane region" description="Helical" evidence="27">
    <location>
        <begin position="311"/>
        <end position="335"/>
    </location>
</feature>
<evidence type="ECO:0000256" key="27">
    <source>
        <dbReference type="SAM" id="Phobius"/>
    </source>
</evidence>
<evidence type="ECO:0000256" key="5">
    <source>
        <dbReference type="ARBA" id="ARBA00022692"/>
    </source>
</evidence>
<feature type="domain" description="Major facilitator superfamily (MFS) profile" evidence="28">
    <location>
        <begin position="9"/>
        <end position="415"/>
    </location>
</feature>
<evidence type="ECO:0000256" key="22">
    <source>
        <dbReference type="ARBA" id="ARBA00044985"/>
    </source>
</evidence>
<dbReference type="PANTHER" id="PTHR23512">
    <property type="entry name" value="MAJOR FACILITATOR SUPERFAMILY DOMAIN-CONTAINING PROTEIN 1"/>
    <property type="match status" value="1"/>
</dbReference>
<feature type="region of interest" description="Disordered" evidence="26">
    <location>
        <begin position="442"/>
        <end position="465"/>
    </location>
</feature>
<evidence type="ECO:0000256" key="13">
    <source>
        <dbReference type="ARBA" id="ARBA00044891"/>
    </source>
</evidence>
<keyword evidence="4" id="KW-0813">Transport</keyword>
<dbReference type="EMBL" id="JADNYM010000035">
    <property type="protein sequence ID" value="MBG0741632.1"/>
    <property type="molecule type" value="Genomic_DNA"/>
</dbReference>
<evidence type="ECO:0000256" key="16">
    <source>
        <dbReference type="ARBA" id="ARBA00044899"/>
    </source>
</evidence>
<feature type="transmembrane region" description="Helical" evidence="27">
    <location>
        <begin position="253"/>
        <end position="274"/>
    </location>
</feature>
<evidence type="ECO:0000256" key="23">
    <source>
        <dbReference type="ARBA" id="ARBA00045018"/>
    </source>
</evidence>
<evidence type="ECO:0000256" key="1">
    <source>
        <dbReference type="ARBA" id="ARBA00004155"/>
    </source>
</evidence>
<gene>
    <name evidence="29" type="ORF">IV500_19935</name>
</gene>
<evidence type="ECO:0000256" key="20">
    <source>
        <dbReference type="ARBA" id="ARBA00044919"/>
    </source>
</evidence>
<evidence type="ECO:0000256" key="8">
    <source>
        <dbReference type="ARBA" id="ARBA00023228"/>
    </source>
</evidence>
<evidence type="ECO:0000259" key="28">
    <source>
        <dbReference type="PROSITE" id="PS50850"/>
    </source>
</evidence>
<feature type="transmembrane region" description="Helical" evidence="27">
    <location>
        <begin position="12"/>
        <end position="35"/>
    </location>
</feature>
<dbReference type="InterPro" id="IPR011701">
    <property type="entry name" value="MFS"/>
</dbReference>
<comment type="catalytic activity">
    <reaction evidence="16">
        <text>L-arginyl-L-alpha-amino acid(out) = L-arginyl-L-alpha-amino acid(in)</text>
        <dbReference type="Rhea" id="RHEA:79371"/>
        <dbReference type="ChEBI" id="CHEBI:84315"/>
    </reaction>
</comment>
<evidence type="ECO:0000256" key="25">
    <source>
        <dbReference type="ARBA" id="ARBA00046376"/>
    </source>
</evidence>
<dbReference type="InterPro" id="IPR020846">
    <property type="entry name" value="MFS_dom"/>
</dbReference>
<dbReference type="AlphaFoldDB" id="A0A931CRE9"/>
<proteinExistence type="inferred from homology"/>
<dbReference type="GO" id="GO:0005886">
    <property type="term" value="C:plasma membrane"/>
    <property type="evidence" value="ECO:0007669"/>
    <property type="project" value="UniProtKB-SubCell"/>
</dbReference>
<evidence type="ECO:0000256" key="21">
    <source>
        <dbReference type="ARBA" id="ARBA00044924"/>
    </source>
</evidence>
<dbReference type="GO" id="GO:0022857">
    <property type="term" value="F:transmembrane transporter activity"/>
    <property type="evidence" value="ECO:0007669"/>
    <property type="project" value="InterPro"/>
</dbReference>
<keyword evidence="6 27" id="KW-1133">Transmembrane helix</keyword>
<evidence type="ECO:0000256" key="12">
    <source>
        <dbReference type="ARBA" id="ARBA00044884"/>
    </source>
</evidence>
<feature type="transmembrane region" description="Helical" evidence="27">
    <location>
        <begin position="47"/>
        <end position="70"/>
    </location>
</feature>
<dbReference type="Gene3D" id="1.20.1250.20">
    <property type="entry name" value="MFS general substrate transporter like domains"/>
    <property type="match status" value="2"/>
</dbReference>
<evidence type="ECO:0000256" key="9">
    <source>
        <dbReference type="ARBA" id="ARBA00044876"/>
    </source>
</evidence>
<name>A0A931CRE9_9MICC</name>
<dbReference type="Pfam" id="PF07690">
    <property type="entry name" value="MFS_1"/>
    <property type="match status" value="1"/>
</dbReference>
<comment type="catalytic activity">
    <reaction evidence="12">
        <text>L-alpha-aminoacyl-L-histidine(out) = L-alpha-aminoacyl-L-histidine(in)</text>
        <dbReference type="Rhea" id="RHEA:79375"/>
        <dbReference type="ChEBI" id="CHEBI:229967"/>
    </reaction>
</comment>
<comment type="catalytic activity">
    <reaction evidence="9">
        <text>L-lysyl-L-alanine(out) = L-lysyl-L-alanine(in)</text>
        <dbReference type="Rhea" id="RHEA:79399"/>
        <dbReference type="ChEBI" id="CHEBI:229954"/>
    </reaction>
</comment>
<evidence type="ECO:0000256" key="10">
    <source>
        <dbReference type="ARBA" id="ARBA00044878"/>
    </source>
</evidence>